<name>A0A4R8LUY0_9BURK</name>
<protein>
    <submittedName>
        <fullName evidence="2">Uncharacterized protein</fullName>
    </submittedName>
</protein>
<dbReference type="RefSeq" id="WP_134191856.1">
    <property type="nucleotide sequence ID" value="NZ_SORE01000007.1"/>
</dbReference>
<feature type="transmembrane region" description="Helical" evidence="1">
    <location>
        <begin position="20"/>
        <end position="40"/>
    </location>
</feature>
<evidence type="ECO:0000313" key="3">
    <source>
        <dbReference type="Proteomes" id="UP000295509"/>
    </source>
</evidence>
<dbReference type="EMBL" id="SORE01000007">
    <property type="protein sequence ID" value="TDY51514.1"/>
    <property type="molecule type" value="Genomic_DNA"/>
</dbReference>
<dbReference type="Proteomes" id="UP000295509">
    <property type="component" value="Unassembled WGS sequence"/>
</dbReference>
<keyword evidence="1" id="KW-1133">Transmembrane helix</keyword>
<proteinExistence type="predicted"/>
<dbReference type="OrthoDB" id="8964452at2"/>
<reference evidence="2 3" key="1">
    <citation type="submission" date="2019-03" db="EMBL/GenBank/DDBJ databases">
        <title>Genomic Encyclopedia of Type Strains, Phase III (KMG-III): the genomes of soil and plant-associated and newly described type strains.</title>
        <authorList>
            <person name="Whitman W."/>
        </authorList>
    </citation>
    <scope>NUCLEOTIDE SEQUENCE [LARGE SCALE GENOMIC DNA]</scope>
    <source>
        <strain evidence="2 3">LMG 29544</strain>
    </source>
</reference>
<keyword evidence="1" id="KW-0472">Membrane</keyword>
<dbReference type="AlphaFoldDB" id="A0A4R8LUY0"/>
<evidence type="ECO:0000256" key="1">
    <source>
        <dbReference type="SAM" id="Phobius"/>
    </source>
</evidence>
<feature type="transmembrane region" description="Helical" evidence="1">
    <location>
        <begin position="52"/>
        <end position="75"/>
    </location>
</feature>
<comment type="caution">
    <text evidence="2">The sequence shown here is derived from an EMBL/GenBank/DDBJ whole genome shotgun (WGS) entry which is preliminary data.</text>
</comment>
<accession>A0A4R8LUY0</accession>
<organism evidence="2 3">
    <name type="scientific">Paraburkholderia rhizosphaerae</name>
    <dbReference type="NCBI Taxonomy" id="480658"/>
    <lineage>
        <taxon>Bacteria</taxon>
        <taxon>Pseudomonadati</taxon>
        <taxon>Pseudomonadota</taxon>
        <taxon>Betaproteobacteria</taxon>
        <taxon>Burkholderiales</taxon>
        <taxon>Burkholderiaceae</taxon>
        <taxon>Paraburkholderia</taxon>
    </lineage>
</organism>
<keyword evidence="1" id="KW-0812">Transmembrane</keyword>
<keyword evidence="3" id="KW-1185">Reference proteome</keyword>
<sequence>MPVDLPALDLQKPEPKPPRAIVWFVLFVLVMSAGALIAVLTWPKGEPTQTAWFWISVLALPALAWSLAFGLRLHYYDEQTQRLAAERAVRSEDRQAALLFASEPLAVLGYAYLTQRGTASIAGKMAKGEYTLSAKTSHAGTEAIRHTALDLKEDDQDPGRHRACFKALIKQIEGAVSAIPNRIPFSVRLHLPGDSTQQQLLDTWQSCWAAQKLRPVQAQLLSSNKGMMALDEWLDIRGGPSLERATLFVSVQLHDNPPQSSAEAAVAVLLAWAPLAERYALPILALSHRPVEVQEPSALDAAVSKVLQWGESTPADISDLWQAGLSSMEKGALAQAASNLKLRVSETTGLTGVHDVDHAIGNPGVCAGWLAVALAIEHAVQTGAPQLIASHEEHLRLAVCRPSRAQTQSASHA</sequence>
<gene>
    <name evidence="2" type="ORF">BX592_10782</name>
</gene>
<evidence type="ECO:0000313" key="2">
    <source>
        <dbReference type="EMBL" id="TDY51514.1"/>
    </source>
</evidence>